<comment type="caution">
    <text evidence="1">The sequence shown here is derived from an EMBL/GenBank/DDBJ whole genome shotgun (WGS) entry which is preliminary data.</text>
</comment>
<evidence type="ECO:0008006" key="3">
    <source>
        <dbReference type="Google" id="ProtNLM"/>
    </source>
</evidence>
<reference evidence="1 2" key="1">
    <citation type="journal article" date="2020" name="Syst. Appl. Microbiol.">
        <title>Alienimonas chondri sp. nov., a novel planctomycete isolated from the biofilm of the red alga Chondrus crispus.</title>
        <authorList>
            <person name="Vitorino I."/>
            <person name="Albuquerque L."/>
            <person name="Wiegand S."/>
            <person name="Kallscheuer N."/>
            <person name="da Costa M.S."/>
            <person name="Lobo-da-Cunha A."/>
            <person name="Jogler C."/>
            <person name="Lage O.M."/>
        </authorList>
    </citation>
    <scope>NUCLEOTIDE SEQUENCE [LARGE SCALE GENOMIC DNA]</scope>
    <source>
        <strain evidence="1 2">LzC2</strain>
    </source>
</reference>
<accession>A0ABX1VF08</accession>
<evidence type="ECO:0000313" key="1">
    <source>
        <dbReference type="EMBL" id="NNJ25853.1"/>
    </source>
</evidence>
<protein>
    <recommendedName>
        <fullName evidence="3">Alpha/beta hydrolase</fullName>
    </recommendedName>
</protein>
<organism evidence="1 2">
    <name type="scientific">Alienimonas chondri</name>
    <dbReference type="NCBI Taxonomy" id="2681879"/>
    <lineage>
        <taxon>Bacteria</taxon>
        <taxon>Pseudomonadati</taxon>
        <taxon>Planctomycetota</taxon>
        <taxon>Planctomycetia</taxon>
        <taxon>Planctomycetales</taxon>
        <taxon>Planctomycetaceae</taxon>
        <taxon>Alienimonas</taxon>
    </lineage>
</organism>
<evidence type="ECO:0000313" key="2">
    <source>
        <dbReference type="Proteomes" id="UP000609651"/>
    </source>
</evidence>
<dbReference type="InterPro" id="IPR029058">
    <property type="entry name" value="AB_hydrolase_fold"/>
</dbReference>
<dbReference type="RefSeq" id="WP_171186277.1">
    <property type="nucleotide sequence ID" value="NZ_WTPX01000052.1"/>
</dbReference>
<sequence length="237" mass="25993">MEGRAQRLNDPAFQQAGLTLILPGIQSRSFAEADLALGLADGGLTGRIEVLDWTTGWFFRAVRHLWDVEMHEAGGAEAARRIVDHRERFPAAPVSIVGYSGGASVALHALRRLPAGVTATRTVLLSPACSPTVDAAALEVRCDEGIDSFCSRLDWPILVLLMTALGTTDRLRRPAAGWAGFERTDPADDRFREYRWRPAWVRDFHYGGHFGAVNRVFAAERLAPLLMERQRGGTSAA</sequence>
<dbReference type="SUPFAM" id="SSF53474">
    <property type="entry name" value="alpha/beta-Hydrolases"/>
    <property type="match status" value="1"/>
</dbReference>
<keyword evidence="2" id="KW-1185">Reference proteome</keyword>
<dbReference type="Proteomes" id="UP000609651">
    <property type="component" value="Unassembled WGS sequence"/>
</dbReference>
<dbReference type="EMBL" id="WTPX01000052">
    <property type="protein sequence ID" value="NNJ25853.1"/>
    <property type="molecule type" value="Genomic_DNA"/>
</dbReference>
<proteinExistence type="predicted"/>
<name>A0ABX1VF08_9PLAN</name>
<dbReference type="Gene3D" id="3.40.50.1820">
    <property type="entry name" value="alpha/beta hydrolase"/>
    <property type="match status" value="1"/>
</dbReference>
<gene>
    <name evidence="1" type="ORF">LzC2_19280</name>
</gene>